<organism evidence="1 2">
    <name type="scientific">Helianthus annuus</name>
    <name type="common">Common sunflower</name>
    <dbReference type="NCBI Taxonomy" id="4232"/>
    <lineage>
        <taxon>Eukaryota</taxon>
        <taxon>Viridiplantae</taxon>
        <taxon>Streptophyta</taxon>
        <taxon>Embryophyta</taxon>
        <taxon>Tracheophyta</taxon>
        <taxon>Spermatophyta</taxon>
        <taxon>Magnoliopsida</taxon>
        <taxon>eudicotyledons</taxon>
        <taxon>Gunneridae</taxon>
        <taxon>Pentapetalae</taxon>
        <taxon>asterids</taxon>
        <taxon>campanulids</taxon>
        <taxon>Asterales</taxon>
        <taxon>Asteraceae</taxon>
        <taxon>Asteroideae</taxon>
        <taxon>Heliantheae alliance</taxon>
        <taxon>Heliantheae</taxon>
        <taxon>Helianthus</taxon>
    </lineage>
</organism>
<name>A0A251TF80_HELAN</name>
<accession>A0A251TF80</accession>
<gene>
    <name evidence="1" type="ORF">HannXRQ_Chr10g0280541</name>
</gene>
<proteinExistence type="predicted"/>
<reference evidence="2" key="1">
    <citation type="journal article" date="2017" name="Nature">
        <title>The sunflower genome provides insights into oil metabolism, flowering and Asterid evolution.</title>
        <authorList>
            <person name="Badouin H."/>
            <person name="Gouzy J."/>
            <person name="Grassa C.J."/>
            <person name="Murat F."/>
            <person name="Staton S.E."/>
            <person name="Cottret L."/>
            <person name="Lelandais-Briere C."/>
            <person name="Owens G.L."/>
            <person name="Carrere S."/>
            <person name="Mayjonade B."/>
            <person name="Legrand L."/>
            <person name="Gill N."/>
            <person name="Kane N.C."/>
            <person name="Bowers J.E."/>
            <person name="Hubner S."/>
            <person name="Bellec A."/>
            <person name="Berard A."/>
            <person name="Berges H."/>
            <person name="Blanchet N."/>
            <person name="Boniface M.C."/>
            <person name="Brunel D."/>
            <person name="Catrice O."/>
            <person name="Chaidir N."/>
            <person name="Claudel C."/>
            <person name="Donnadieu C."/>
            <person name="Faraut T."/>
            <person name="Fievet G."/>
            <person name="Helmstetter N."/>
            <person name="King M."/>
            <person name="Knapp S.J."/>
            <person name="Lai Z."/>
            <person name="Le Paslier M.C."/>
            <person name="Lippi Y."/>
            <person name="Lorenzon L."/>
            <person name="Mandel J.R."/>
            <person name="Marage G."/>
            <person name="Marchand G."/>
            <person name="Marquand E."/>
            <person name="Bret-Mestries E."/>
            <person name="Morien E."/>
            <person name="Nambeesan S."/>
            <person name="Nguyen T."/>
            <person name="Pegot-Espagnet P."/>
            <person name="Pouilly N."/>
            <person name="Raftis F."/>
            <person name="Sallet E."/>
            <person name="Schiex T."/>
            <person name="Thomas J."/>
            <person name="Vandecasteele C."/>
            <person name="Vares D."/>
            <person name="Vear F."/>
            <person name="Vautrin S."/>
            <person name="Crespi M."/>
            <person name="Mangin B."/>
            <person name="Burke J.M."/>
            <person name="Salse J."/>
            <person name="Munos S."/>
            <person name="Vincourt P."/>
            <person name="Rieseberg L.H."/>
            <person name="Langlade N.B."/>
        </authorList>
    </citation>
    <scope>NUCLEOTIDE SEQUENCE [LARGE SCALE GENOMIC DNA]</scope>
    <source>
        <strain evidence="2">cv. SF193</strain>
    </source>
</reference>
<dbReference type="InParanoid" id="A0A251TF80"/>
<dbReference type="AlphaFoldDB" id="A0A251TF80"/>
<evidence type="ECO:0000313" key="2">
    <source>
        <dbReference type="Proteomes" id="UP000215914"/>
    </source>
</evidence>
<dbReference type="EMBL" id="CM007899">
    <property type="protein sequence ID" value="OTG09805.1"/>
    <property type="molecule type" value="Genomic_DNA"/>
</dbReference>
<dbReference type="Proteomes" id="UP000215914">
    <property type="component" value="Chromosome 10"/>
</dbReference>
<evidence type="ECO:0000313" key="1">
    <source>
        <dbReference type="EMBL" id="OTG09805.1"/>
    </source>
</evidence>
<keyword evidence="2" id="KW-1185">Reference proteome</keyword>
<protein>
    <submittedName>
        <fullName evidence="1">Uncharacterized protein</fullName>
    </submittedName>
</protein>
<sequence>MNSTFDVDRTPVVVGYDRCNLIEDEARLNYTKLNFRCINYVISYLYWCREFNLI</sequence>